<evidence type="ECO:0000313" key="3">
    <source>
        <dbReference type="Proteomes" id="UP001642540"/>
    </source>
</evidence>
<sequence>MAGYNGDGGDRNRNIEGLGKDKVMDYQQEVGDEPDTTNVFCYSGIGAGNISNSVVRASEVQEVGEEFACLSSFNSHPFRIRNPIRLKDLNKNHADASKAVKAVKEEQRRKDEVDKLKMQVEKLIETVDDLTADNKKLNSTVSHLQCQLTGMLGVCGRHLNFI</sequence>
<dbReference type="Proteomes" id="UP001642540">
    <property type="component" value="Unassembled WGS sequence"/>
</dbReference>
<name>A0ABP1RDR9_9HEXA</name>
<keyword evidence="1" id="KW-0175">Coiled coil</keyword>
<protein>
    <recommendedName>
        <fullName evidence="4">BZIP domain-containing protein</fullName>
    </recommendedName>
</protein>
<evidence type="ECO:0000313" key="2">
    <source>
        <dbReference type="EMBL" id="CAL8124854.1"/>
    </source>
</evidence>
<comment type="caution">
    <text evidence="2">The sequence shown here is derived from an EMBL/GenBank/DDBJ whole genome shotgun (WGS) entry which is preliminary data.</text>
</comment>
<accession>A0ABP1RDR9</accession>
<dbReference type="EMBL" id="CAXLJM020000068">
    <property type="protein sequence ID" value="CAL8124854.1"/>
    <property type="molecule type" value="Genomic_DNA"/>
</dbReference>
<proteinExistence type="predicted"/>
<feature type="coiled-coil region" evidence="1">
    <location>
        <begin position="86"/>
        <end position="147"/>
    </location>
</feature>
<reference evidence="2 3" key="1">
    <citation type="submission" date="2024-08" db="EMBL/GenBank/DDBJ databases">
        <authorList>
            <person name="Cucini C."/>
            <person name="Frati F."/>
        </authorList>
    </citation>
    <scope>NUCLEOTIDE SEQUENCE [LARGE SCALE GENOMIC DNA]</scope>
</reference>
<gene>
    <name evidence="2" type="ORF">ODALV1_LOCUS20789</name>
</gene>
<evidence type="ECO:0000256" key="1">
    <source>
        <dbReference type="SAM" id="Coils"/>
    </source>
</evidence>
<keyword evidence="3" id="KW-1185">Reference proteome</keyword>
<evidence type="ECO:0008006" key="4">
    <source>
        <dbReference type="Google" id="ProtNLM"/>
    </source>
</evidence>
<organism evidence="2 3">
    <name type="scientific">Orchesella dallaii</name>
    <dbReference type="NCBI Taxonomy" id="48710"/>
    <lineage>
        <taxon>Eukaryota</taxon>
        <taxon>Metazoa</taxon>
        <taxon>Ecdysozoa</taxon>
        <taxon>Arthropoda</taxon>
        <taxon>Hexapoda</taxon>
        <taxon>Collembola</taxon>
        <taxon>Entomobryomorpha</taxon>
        <taxon>Entomobryoidea</taxon>
        <taxon>Orchesellidae</taxon>
        <taxon>Orchesellinae</taxon>
        <taxon>Orchesella</taxon>
    </lineage>
</organism>